<dbReference type="AlphaFoldDB" id="G7DU92"/>
<reference evidence="1 2" key="1">
    <citation type="journal article" date="2011" name="J. Gen. Appl. Microbiol.">
        <title>Draft genome sequencing of the enigmatic basidiomycete Mixia osmundae.</title>
        <authorList>
            <person name="Nishida H."/>
            <person name="Nagatsuka Y."/>
            <person name="Sugiyama J."/>
        </authorList>
    </citation>
    <scope>NUCLEOTIDE SEQUENCE [LARGE SCALE GENOMIC DNA]</scope>
    <source>
        <strain evidence="2">CBS 9802 / IAM 14324 / JCM 22182 / KY 12970</strain>
    </source>
</reference>
<proteinExistence type="predicted"/>
<name>G7DU92_MIXOS</name>
<dbReference type="EMBL" id="BABT02000028">
    <property type="protein sequence ID" value="GAA94152.1"/>
    <property type="molecule type" value="Genomic_DNA"/>
</dbReference>
<organism evidence="1 2">
    <name type="scientific">Mixia osmundae (strain CBS 9802 / IAM 14324 / JCM 22182 / KY 12970)</name>
    <dbReference type="NCBI Taxonomy" id="764103"/>
    <lineage>
        <taxon>Eukaryota</taxon>
        <taxon>Fungi</taxon>
        <taxon>Dikarya</taxon>
        <taxon>Basidiomycota</taxon>
        <taxon>Pucciniomycotina</taxon>
        <taxon>Mixiomycetes</taxon>
        <taxon>Mixiales</taxon>
        <taxon>Mixiaceae</taxon>
        <taxon>Mixia</taxon>
    </lineage>
</organism>
<evidence type="ECO:0000313" key="2">
    <source>
        <dbReference type="Proteomes" id="UP000009131"/>
    </source>
</evidence>
<protein>
    <submittedName>
        <fullName evidence="1">Uncharacterized protein</fullName>
    </submittedName>
</protein>
<sequence length="98" mass="10543">MSWKVKTPTSDTWIESCYSQLCAGHFDRPNTSAALICKRGPPRCAGLPPQGLMYASIPQTKLDSAEIIAISVPCAFVPPDEAGVLYCSVRESAGPMRV</sequence>
<gene>
    <name evidence="1" type="primary">Mo00800</name>
    <name evidence="1" type="ORF">E5Q_00800</name>
</gene>
<dbReference type="HOGENOM" id="CLU_2334073_0_0_1"/>
<dbReference type="RefSeq" id="XP_014569591.1">
    <property type="nucleotide sequence ID" value="XM_014714105.1"/>
</dbReference>
<reference evidence="1 2" key="2">
    <citation type="journal article" date="2012" name="Open Biol.">
        <title>Characteristics of nucleosomes and linker DNA regions on the genome of the basidiomycete Mixia osmundae revealed by mono- and dinucleosome mapping.</title>
        <authorList>
            <person name="Nishida H."/>
            <person name="Kondo S."/>
            <person name="Matsumoto T."/>
            <person name="Suzuki Y."/>
            <person name="Yoshikawa H."/>
            <person name="Taylor T.D."/>
            <person name="Sugiyama J."/>
        </authorList>
    </citation>
    <scope>NUCLEOTIDE SEQUENCE [LARGE SCALE GENOMIC DNA]</scope>
    <source>
        <strain evidence="2">CBS 9802 / IAM 14324 / JCM 22182 / KY 12970</strain>
    </source>
</reference>
<dbReference type="InParanoid" id="G7DU92"/>
<accession>G7DU92</accession>
<dbReference type="Proteomes" id="UP000009131">
    <property type="component" value="Unassembled WGS sequence"/>
</dbReference>
<evidence type="ECO:0000313" key="1">
    <source>
        <dbReference type="EMBL" id="GAA94152.1"/>
    </source>
</evidence>
<keyword evidence="2" id="KW-1185">Reference proteome</keyword>
<comment type="caution">
    <text evidence="1">The sequence shown here is derived from an EMBL/GenBank/DDBJ whole genome shotgun (WGS) entry which is preliminary data.</text>
</comment>